<dbReference type="NCBIfam" id="NF046080">
    <property type="entry name" value="PID_CTERM"/>
    <property type="match status" value="1"/>
</dbReference>
<keyword evidence="1" id="KW-0812">Transmembrane</keyword>
<keyword evidence="3" id="KW-1185">Reference proteome</keyword>
<gene>
    <name evidence="2" type="ORF">ACFSDX_15520</name>
</gene>
<keyword evidence="1" id="KW-1133">Transmembrane helix</keyword>
<evidence type="ECO:0000313" key="3">
    <source>
        <dbReference type="Proteomes" id="UP001597197"/>
    </source>
</evidence>
<name>A0ABW4QWR4_9BACT</name>
<accession>A0ABW4QWR4</accession>
<dbReference type="RefSeq" id="WP_382315114.1">
    <property type="nucleotide sequence ID" value="NZ_JBHUFD010000005.1"/>
</dbReference>
<keyword evidence="1" id="KW-0472">Membrane</keyword>
<organism evidence="2 3">
    <name type="scientific">Hymenobacter bucti</name>
    <dbReference type="NCBI Taxonomy" id="1844114"/>
    <lineage>
        <taxon>Bacteria</taxon>
        <taxon>Pseudomonadati</taxon>
        <taxon>Bacteroidota</taxon>
        <taxon>Cytophagia</taxon>
        <taxon>Cytophagales</taxon>
        <taxon>Hymenobacteraceae</taxon>
        <taxon>Hymenobacter</taxon>
    </lineage>
</organism>
<evidence type="ECO:0000256" key="1">
    <source>
        <dbReference type="SAM" id="Phobius"/>
    </source>
</evidence>
<sequence length="79" mass="8528">MSFYKFLLLYLHSQILPLNPLLMLRFLPLVALLLFALTSHAQPGSGGPTPTGVPIDGGISVLLAGGAAYAVRRLRKRRA</sequence>
<feature type="transmembrane region" description="Helical" evidence="1">
    <location>
        <begin position="51"/>
        <end position="71"/>
    </location>
</feature>
<proteinExistence type="predicted"/>
<comment type="caution">
    <text evidence="2">The sequence shown here is derived from an EMBL/GenBank/DDBJ whole genome shotgun (WGS) entry which is preliminary data.</text>
</comment>
<protein>
    <submittedName>
        <fullName evidence="2">PID-CTERM protein-sorting domain-containing protein</fullName>
    </submittedName>
</protein>
<evidence type="ECO:0000313" key="2">
    <source>
        <dbReference type="EMBL" id="MFD1873855.1"/>
    </source>
</evidence>
<reference evidence="3" key="1">
    <citation type="journal article" date="2019" name="Int. J. Syst. Evol. Microbiol.">
        <title>The Global Catalogue of Microorganisms (GCM) 10K type strain sequencing project: providing services to taxonomists for standard genome sequencing and annotation.</title>
        <authorList>
            <consortium name="The Broad Institute Genomics Platform"/>
            <consortium name="The Broad Institute Genome Sequencing Center for Infectious Disease"/>
            <person name="Wu L."/>
            <person name="Ma J."/>
        </authorList>
    </citation>
    <scope>NUCLEOTIDE SEQUENCE [LARGE SCALE GENOMIC DNA]</scope>
    <source>
        <strain evidence="3">CGMCC 1.15795</strain>
    </source>
</reference>
<dbReference type="EMBL" id="JBHUFD010000005">
    <property type="protein sequence ID" value="MFD1873855.1"/>
    <property type="molecule type" value="Genomic_DNA"/>
</dbReference>
<dbReference type="Proteomes" id="UP001597197">
    <property type="component" value="Unassembled WGS sequence"/>
</dbReference>
<dbReference type="InterPro" id="IPR058207">
    <property type="entry name" value="PID_CTERM"/>
</dbReference>